<gene>
    <name evidence="8" type="ORF">SCODWIG_03260</name>
</gene>
<sequence length="336" mass="37965">MPTLLSTQSHVVHGYVGNKAAAFPLQCLGWDVDCLNTVQFSNHTGYGKVVGDITPVDELLKITNHLLQNFKYNSFLTGYLPNKDSVEVICDNILNYKKNTKSNSSTIRPLWLLDPVMGDDGHIYVDPNVIPTYQKYVLSGYVDIITPNQFELQLLTNTEGKVLNTTDDLRSLIVTLHQKVPIIVITSTTTYNNNHKEDDKNKITCIASIRNNNGKLYKFQVPKINSYFTGVGDLFSAILLDRMWKLNYQNATADMLVKDFIKSINYVLNVIQKVLQTTIENRSQYIKTLLDQQGGEGAAKIGGDAKIMAEMELKIIESKDHYDNKENLIDYFVDVI</sequence>
<dbReference type="Proteomes" id="UP000262825">
    <property type="component" value="Unassembled WGS sequence"/>
</dbReference>
<dbReference type="PANTHER" id="PTHR10534:SF2">
    <property type="entry name" value="PYRIDOXAL KINASE"/>
    <property type="match status" value="1"/>
</dbReference>
<dbReference type="Pfam" id="PF08543">
    <property type="entry name" value="Phos_pyr_kin"/>
    <property type="match status" value="1"/>
</dbReference>
<keyword evidence="6" id="KW-0067">ATP-binding</keyword>
<evidence type="ECO:0000256" key="2">
    <source>
        <dbReference type="ARBA" id="ARBA00012104"/>
    </source>
</evidence>
<keyword evidence="9" id="KW-1185">Reference proteome</keyword>
<dbReference type="CDD" id="cd01173">
    <property type="entry name" value="pyridoxal_pyridoxamine_kinase"/>
    <property type="match status" value="1"/>
</dbReference>
<evidence type="ECO:0000256" key="4">
    <source>
        <dbReference type="ARBA" id="ARBA00022741"/>
    </source>
</evidence>
<dbReference type="SUPFAM" id="SSF53613">
    <property type="entry name" value="Ribokinase-like"/>
    <property type="match status" value="1"/>
</dbReference>
<feature type="domain" description="Pyridoxamine kinase/Phosphomethylpyrimidine kinase" evidence="7">
    <location>
        <begin position="54"/>
        <end position="240"/>
    </location>
</feature>
<dbReference type="GO" id="GO:0009443">
    <property type="term" value="P:pyridoxal 5'-phosphate salvage"/>
    <property type="evidence" value="ECO:0007669"/>
    <property type="project" value="InterPro"/>
</dbReference>
<accession>A0A376BA91</accession>
<reference evidence="9" key="1">
    <citation type="submission" date="2018-06" db="EMBL/GenBank/DDBJ databases">
        <authorList>
            <person name="Guldener U."/>
        </authorList>
    </citation>
    <scope>NUCLEOTIDE SEQUENCE [LARGE SCALE GENOMIC DNA]</scope>
    <source>
        <strain evidence="9">UTAD17</strain>
    </source>
</reference>
<dbReference type="VEuPathDB" id="FungiDB:SCODWIG_03260"/>
<keyword evidence="5 8" id="KW-0418">Kinase</keyword>
<evidence type="ECO:0000256" key="6">
    <source>
        <dbReference type="ARBA" id="ARBA00022840"/>
    </source>
</evidence>
<dbReference type="EMBL" id="UFAJ01000730">
    <property type="protein sequence ID" value="SSD61499.1"/>
    <property type="molecule type" value="Genomic_DNA"/>
</dbReference>
<dbReference type="Gene3D" id="3.40.1190.20">
    <property type="match status" value="1"/>
</dbReference>
<dbReference type="GO" id="GO:0005524">
    <property type="term" value="F:ATP binding"/>
    <property type="evidence" value="ECO:0007669"/>
    <property type="project" value="UniProtKB-KW"/>
</dbReference>
<dbReference type="NCBIfam" id="TIGR00687">
    <property type="entry name" value="pyridox_kin"/>
    <property type="match status" value="1"/>
</dbReference>
<evidence type="ECO:0000259" key="7">
    <source>
        <dbReference type="Pfam" id="PF08543"/>
    </source>
</evidence>
<evidence type="ECO:0000256" key="5">
    <source>
        <dbReference type="ARBA" id="ARBA00022777"/>
    </source>
</evidence>
<evidence type="ECO:0000313" key="9">
    <source>
        <dbReference type="Proteomes" id="UP000262825"/>
    </source>
</evidence>
<organism evidence="8 9">
    <name type="scientific">Saccharomycodes ludwigii</name>
    <dbReference type="NCBI Taxonomy" id="36035"/>
    <lineage>
        <taxon>Eukaryota</taxon>
        <taxon>Fungi</taxon>
        <taxon>Dikarya</taxon>
        <taxon>Ascomycota</taxon>
        <taxon>Saccharomycotina</taxon>
        <taxon>Saccharomycetes</taxon>
        <taxon>Saccharomycodales</taxon>
        <taxon>Saccharomycodaceae</taxon>
        <taxon>Saccharomycodes</taxon>
    </lineage>
</organism>
<dbReference type="GO" id="GO:0005829">
    <property type="term" value="C:cytosol"/>
    <property type="evidence" value="ECO:0007669"/>
    <property type="project" value="TreeGrafter"/>
</dbReference>
<dbReference type="EC" id="2.7.1.35" evidence="2"/>
<protein>
    <recommendedName>
        <fullName evidence="2">pyridoxal kinase</fullName>
        <ecNumber evidence="2">2.7.1.35</ecNumber>
    </recommendedName>
</protein>
<evidence type="ECO:0000313" key="8">
    <source>
        <dbReference type="EMBL" id="SSD61499.1"/>
    </source>
</evidence>
<evidence type="ECO:0000256" key="3">
    <source>
        <dbReference type="ARBA" id="ARBA00022679"/>
    </source>
</evidence>
<dbReference type="InterPro" id="IPR029056">
    <property type="entry name" value="Ribokinase-like"/>
</dbReference>
<proteinExistence type="inferred from homology"/>
<dbReference type="AlphaFoldDB" id="A0A376BA91"/>
<name>A0A376BA91_9ASCO</name>
<dbReference type="PANTHER" id="PTHR10534">
    <property type="entry name" value="PYRIDOXAL KINASE"/>
    <property type="match status" value="1"/>
</dbReference>
<dbReference type="GO" id="GO:0008478">
    <property type="term" value="F:pyridoxal kinase activity"/>
    <property type="evidence" value="ECO:0007669"/>
    <property type="project" value="UniProtKB-EC"/>
</dbReference>
<dbReference type="InterPro" id="IPR004625">
    <property type="entry name" value="PyrdxlKinase"/>
</dbReference>
<keyword evidence="3" id="KW-0808">Transferase</keyword>
<dbReference type="InterPro" id="IPR013749">
    <property type="entry name" value="PM/HMP-P_kinase-1"/>
</dbReference>
<evidence type="ECO:0000256" key="1">
    <source>
        <dbReference type="ARBA" id="ARBA00008805"/>
    </source>
</evidence>
<comment type="similarity">
    <text evidence="1">Belongs to the pyridoxine kinase family.</text>
</comment>
<keyword evidence="4" id="KW-0547">Nucleotide-binding</keyword>